<dbReference type="Proteomes" id="UP000317318">
    <property type="component" value="Chromosome"/>
</dbReference>
<evidence type="ECO:0000256" key="1">
    <source>
        <dbReference type="SAM" id="MobiDB-lite"/>
    </source>
</evidence>
<sequence>MRGRDAPRHPNVGRRATVFLRLEEHTVRTASVRPAGGSSHLTALSPCGGCCRGKTAGRASVFYLSCQLSAVSYRQDLGSPAFCGRVPTGTRCRSKTLRKNWRPTPKVKLINPEWHGQRPCGAAARTFSYRPQLTLDAGLVGTPQPECSCRYATRTMSGPLYNWTVTNRHKMPFENIARQLEADSGSEINKPEWHGQRPCGAAARAFSCRPPLKFDASSAGKSLPEYSCRYATRTMSGPLSGNDSASKGRAARGWARQKLTADS</sequence>
<name>A0A517R2Q2_9PLAN</name>
<dbReference type="EMBL" id="CP036268">
    <property type="protein sequence ID" value="QDT38166.1"/>
    <property type="molecule type" value="Genomic_DNA"/>
</dbReference>
<gene>
    <name evidence="2" type="ORF">Pan189_25560</name>
</gene>
<keyword evidence="3" id="KW-1185">Reference proteome</keyword>
<dbReference type="KEGG" id="svp:Pan189_25560"/>
<evidence type="ECO:0000313" key="3">
    <source>
        <dbReference type="Proteomes" id="UP000317318"/>
    </source>
</evidence>
<feature type="region of interest" description="Disordered" evidence="1">
    <location>
        <begin position="234"/>
        <end position="263"/>
    </location>
</feature>
<organism evidence="2 3">
    <name type="scientific">Stratiformator vulcanicus</name>
    <dbReference type="NCBI Taxonomy" id="2527980"/>
    <lineage>
        <taxon>Bacteria</taxon>
        <taxon>Pseudomonadati</taxon>
        <taxon>Planctomycetota</taxon>
        <taxon>Planctomycetia</taxon>
        <taxon>Planctomycetales</taxon>
        <taxon>Planctomycetaceae</taxon>
        <taxon>Stratiformator</taxon>
    </lineage>
</organism>
<dbReference type="AlphaFoldDB" id="A0A517R2Q2"/>
<feature type="compositionally biased region" description="Polar residues" evidence="1">
    <location>
        <begin position="234"/>
        <end position="245"/>
    </location>
</feature>
<evidence type="ECO:0000313" key="2">
    <source>
        <dbReference type="EMBL" id="QDT38166.1"/>
    </source>
</evidence>
<protein>
    <submittedName>
        <fullName evidence="2">Uncharacterized protein</fullName>
    </submittedName>
</protein>
<accession>A0A517R2Q2</accession>
<reference evidence="2 3" key="1">
    <citation type="submission" date="2019-02" db="EMBL/GenBank/DDBJ databases">
        <title>Deep-cultivation of Planctomycetes and their phenomic and genomic characterization uncovers novel biology.</title>
        <authorList>
            <person name="Wiegand S."/>
            <person name="Jogler M."/>
            <person name="Boedeker C."/>
            <person name="Pinto D."/>
            <person name="Vollmers J."/>
            <person name="Rivas-Marin E."/>
            <person name="Kohn T."/>
            <person name="Peeters S.H."/>
            <person name="Heuer A."/>
            <person name="Rast P."/>
            <person name="Oberbeckmann S."/>
            <person name="Bunk B."/>
            <person name="Jeske O."/>
            <person name="Meyerdierks A."/>
            <person name="Storesund J.E."/>
            <person name="Kallscheuer N."/>
            <person name="Luecker S."/>
            <person name="Lage O.M."/>
            <person name="Pohl T."/>
            <person name="Merkel B.J."/>
            <person name="Hornburger P."/>
            <person name="Mueller R.-W."/>
            <person name="Bruemmer F."/>
            <person name="Labrenz M."/>
            <person name="Spormann A.M."/>
            <person name="Op den Camp H."/>
            <person name="Overmann J."/>
            <person name="Amann R."/>
            <person name="Jetten M.S.M."/>
            <person name="Mascher T."/>
            <person name="Medema M.H."/>
            <person name="Devos D.P."/>
            <person name="Kaster A.-K."/>
            <person name="Ovreas L."/>
            <person name="Rohde M."/>
            <person name="Galperin M.Y."/>
            <person name="Jogler C."/>
        </authorList>
    </citation>
    <scope>NUCLEOTIDE SEQUENCE [LARGE SCALE GENOMIC DNA]</scope>
    <source>
        <strain evidence="2 3">Pan189</strain>
    </source>
</reference>
<proteinExistence type="predicted"/>